<dbReference type="STRING" id="137658.SAMN05216186_11213"/>
<dbReference type="Pfam" id="PF01757">
    <property type="entry name" value="Acyl_transf_3"/>
    <property type="match status" value="1"/>
</dbReference>
<keyword evidence="1" id="KW-1133">Transmembrane helix</keyword>
<keyword evidence="3" id="KW-0012">Acyltransferase</keyword>
<dbReference type="AlphaFoldDB" id="A0A1G9FVC2"/>
<feature type="domain" description="Acyltransferase 3" evidence="2">
    <location>
        <begin position="11"/>
        <end position="316"/>
    </location>
</feature>
<gene>
    <name evidence="3" type="ORF">SAMN05216186_11213</name>
</gene>
<evidence type="ECO:0000259" key="2">
    <source>
        <dbReference type="Pfam" id="PF01757"/>
    </source>
</evidence>
<feature type="transmembrane region" description="Helical" evidence="1">
    <location>
        <begin position="68"/>
        <end position="86"/>
    </location>
</feature>
<sequence length="359" mass="40767">MDNLFTWKTPRLELFSAYFSGGFGVDLFFAISGFVIARDLVPRLTSSPTVASSFRITVSFWIRRAWRLLPSAWFWLAVTLIMVVIFNQSGAFGGFRSNLAATVAGVLQVANIRFAETFGQSEYGVSFVYWSLSLEEQFYFLLPLLVIVGRRFLPYLLLALVLFQLFSTRTLLGIVFRSDALALGVLLALWYRQETYIMVRPAFLKGWGTLLLLGILASMAFVGALKVVAPVFSLFALLSILLVWAASYDMDVFLPHGRLRKLLLWVGARSYAIYLIHVPVFYMTREIWFRLSPDTVPDNRLFLPYLFTAGLLLTVLSELNFRLIEVPFRRRGAEISQRFLTGESGRPHEEGDGMQRSKG</sequence>
<protein>
    <submittedName>
        <fullName evidence="3">Peptidoglycan/LPS O-acetylase OafA/YrhL, contains acyltransferase and SGNH-hydrolase domains</fullName>
    </submittedName>
</protein>
<dbReference type="GO" id="GO:0009103">
    <property type="term" value="P:lipopolysaccharide biosynthetic process"/>
    <property type="evidence" value="ECO:0007669"/>
    <property type="project" value="TreeGrafter"/>
</dbReference>
<dbReference type="PANTHER" id="PTHR23028">
    <property type="entry name" value="ACETYLTRANSFERASE"/>
    <property type="match status" value="1"/>
</dbReference>
<reference evidence="3 4" key="1">
    <citation type="submission" date="2016-10" db="EMBL/GenBank/DDBJ databases">
        <authorList>
            <person name="de Groot N.N."/>
        </authorList>
    </citation>
    <scope>NUCLEOTIDE SEQUENCE [LARGE SCALE GENOMIC DNA]</scope>
    <source>
        <strain evidence="3 4">JCM 21544</strain>
    </source>
</reference>
<feature type="transmembrane region" description="Helical" evidence="1">
    <location>
        <begin position="203"/>
        <end position="225"/>
    </location>
</feature>
<keyword evidence="4" id="KW-1185">Reference proteome</keyword>
<evidence type="ECO:0000313" key="4">
    <source>
        <dbReference type="Proteomes" id="UP000198706"/>
    </source>
</evidence>
<evidence type="ECO:0000256" key="1">
    <source>
        <dbReference type="SAM" id="Phobius"/>
    </source>
</evidence>
<dbReference type="InterPro" id="IPR002656">
    <property type="entry name" value="Acyl_transf_3_dom"/>
</dbReference>
<dbReference type="GO" id="GO:0016020">
    <property type="term" value="C:membrane"/>
    <property type="evidence" value="ECO:0007669"/>
    <property type="project" value="TreeGrafter"/>
</dbReference>
<dbReference type="GO" id="GO:0016747">
    <property type="term" value="F:acyltransferase activity, transferring groups other than amino-acyl groups"/>
    <property type="evidence" value="ECO:0007669"/>
    <property type="project" value="InterPro"/>
</dbReference>
<feature type="transmembrane region" description="Helical" evidence="1">
    <location>
        <begin position="231"/>
        <end position="250"/>
    </location>
</feature>
<feature type="transmembrane region" description="Helical" evidence="1">
    <location>
        <begin position="302"/>
        <end position="321"/>
    </location>
</feature>
<feature type="transmembrane region" description="Helical" evidence="1">
    <location>
        <begin position="15"/>
        <end position="37"/>
    </location>
</feature>
<dbReference type="Proteomes" id="UP000198706">
    <property type="component" value="Unassembled WGS sequence"/>
</dbReference>
<feature type="transmembrane region" description="Helical" evidence="1">
    <location>
        <begin position="171"/>
        <end position="191"/>
    </location>
</feature>
<organism evidence="3 4">
    <name type="scientific">Pseudomonas indica</name>
    <dbReference type="NCBI Taxonomy" id="137658"/>
    <lineage>
        <taxon>Bacteria</taxon>
        <taxon>Pseudomonadati</taxon>
        <taxon>Pseudomonadota</taxon>
        <taxon>Gammaproteobacteria</taxon>
        <taxon>Pseudomonadales</taxon>
        <taxon>Pseudomonadaceae</taxon>
        <taxon>Pseudomonas</taxon>
    </lineage>
</organism>
<keyword evidence="3" id="KW-0378">Hydrolase</keyword>
<feature type="transmembrane region" description="Helical" evidence="1">
    <location>
        <begin position="262"/>
        <end position="282"/>
    </location>
</feature>
<keyword evidence="3" id="KW-0808">Transferase</keyword>
<keyword evidence="1" id="KW-0472">Membrane</keyword>
<dbReference type="PANTHER" id="PTHR23028:SF53">
    <property type="entry name" value="ACYL_TRANSF_3 DOMAIN-CONTAINING PROTEIN"/>
    <property type="match status" value="1"/>
</dbReference>
<evidence type="ECO:0000313" key="3">
    <source>
        <dbReference type="EMBL" id="SDK92292.1"/>
    </source>
</evidence>
<dbReference type="EMBL" id="FNFD01000012">
    <property type="protein sequence ID" value="SDK92292.1"/>
    <property type="molecule type" value="Genomic_DNA"/>
</dbReference>
<dbReference type="GO" id="GO:0016787">
    <property type="term" value="F:hydrolase activity"/>
    <property type="evidence" value="ECO:0007669"/>
    <property type="project" value="UniProtKB-KW"/>
</dbReference>
<proteinExistence type="predicted"/>
<accession>A0A1G9FVC2</accession>
<name>A0A1G9FVC2_9PSED</name>
<keyword evidence="1" id="KW-0812">Transmembrane</keyword>
<dbReference type="InterPro" id="IPR050879">
    <property type="entry name" value="Acyltransferase_3"/>
</dbReference>
<feature type="transmembrane region" description="Helical" evidence="1">
    <location>
        <begin position="138"/>
        <end position="165"/>
    </location>
</feature>